<reference evidence="1 2" key="1">
    <citation type="journal article" date="2015" name="Int. J. Syst. Evol. Microbiol.">
        <title>Micromonospora costi sp. nov., isolated from a leaf of Costus speciosus.</title>
        <authorList>
            <person name="Thawai C."/>
        </authorList>
    </citation>
    <scope>NUCLEOTIDE SEQUENCE [LARGE SCALE GENOMIC DNA]</scope>
    <source>
        <strain evidence="1 2">CS1-12</strain>
    </source>
</reference>
<gene>
    <name evidence="1" type="ORF">D7193_15265</name>
</gene>
<comment type="caution">
    <text evidence="1">The sequence shown here is derived from an EMBL/GenBank/DDBJ whole genome shotgun (WGS) entry which is preliminary data.</text>
</comment>
<dbReference type="EMBL" id="RBAN01000002">
    <property type="protein sequence ID" value="RKN55943.1"/>
    <property type="molecule type" value="Genomic_DNA"/>
</dbReference>
<evidence type="ECO:0000313" key="1">
    <source>
        <dbReference type="EMBL" id="RKN55943.1"/>
    </source>
</evidence>
<evidence type="ECO:0000313" key="2">
    <source>
        <dbReference type="Proteomes" id="UP000279968"/>
    </source>
</evidence>
<name>A0A3B0A6D3_9ACTN</name>
<organism evidence="1 2">
    <name type="scientific">Micromonospora costi</name>
    <dbReference type="NCBI Taxonomy" id="1530042"/>
    <lineage>
        <taxon>Bacteria</taxon>
        <taxon>Bacillati</taxon>
        <taxon>Actinomycetota</taxon>
        <taxon>Actinomycetes</taxon>
        <taxon>Micromonosporales</taxon>
        <taxon>Micromonosporaceae</taxon>
        <taxon>Micromonospora</taxon>
    </lineage>
</organism>
<dbReference type="AlphaFoldDB" id="A0A3B0A6D3"/>
<accession>A0A3B0A6D3</accession>
<dbReference type="Proteomes" id="UP000279968">
    <property type="component" value="Unassembled WGS sequence"/>
</dbReference>
<sequence length="190" mass="18840">MVSRAFWGPGSGAGSLPAVQPIPSGQWRGSPGAIATLSAAVDIERAQLVWLPPGQALQALGVYVNVGVADTDLRLGIRADSTGLPGALLLDAGIIAATPAGVRALAITFTVPAGPATGVPLWLTVTPQGTNTVSLVGTVTGQETRDLPNANSALLYHGTVTQGGVTGALPAGFTPNGYASPGPAFAIQAA</sequence>
<keyword evidence="2" id="KW-1185">Reference proteome</keyword>
<protein>
    <submittedName>
        <fullName evidence="1">Uncharacterized protein</fullName>
    </submittedName>
</protein>
<proteinExistence type="predicted"/>